<dbReference type="SUPFAM" id="SSF55729">
    <property type="entry name" value="Acyl-CoA N-acyltransferases (Nat)"/>
    <property type="match status" value="1"/>
</dbReference>
<dbReference type="PROSITE" id="PS51186">
    <property type="entry name" value="GNAT"/>
    <property type="match status" value="1"/>
</dbReference>
<accession>A0ABT0RQ56</accession>
<dbReference type="InterPro" id="IPR000182">
    <property type="entry name" value="GNAT_dom"/>
</dbReference>
<evidence type="ECO:0000259" key="3">
    <source>
        <dbReference type="PROSITE" id="PS51186"/>
    </source>
</evidence>
<proteinExistence type="predicted"/>
<comment type="caution">
    <text evidence="4">The sequence shown here is derived from an EMBL/GenBank/DDBJ whole genome shotgun (WGS) entry which is preliminary data.</text>
</comment>
<keyword evidence="5" id="KW-1185">Reference proteome</keyword>
<gene>
    <name evidence="4" type="ORF">LZ536_12380</name>
</gene>
<dbReference type="PANTHER" id="PTHR43877:SF2">
    <property type="entry name" value="AMINOALKYLPHOSPHONATE N-ACETYLTRANSFERASE-RELATED"/>
    <property type="match status" value="1"/>
</dbReference>
<evidence type="ECO:0000313" key="5">
    <source>
        <dbReference type="Proteomes" id="UP001165363"/>
    </source>
</evidence>
<dbReference type="CDD" id="cd04301">
    <property type="entry name" value="NAT_SF"/>
    <property type="match status" value="1"/>
</dbReference>
<evidence type="ECO:0000313" key="4">
    <source>
        <dbReference type="EMBL" id="MCL6684688.1"/>
    </source>
</evidence>
<dbReference type="InterPro" id="IPR050832">
    <property type="entry name" value="Bact_Acetyltransf"/>
</dbReference>
<dbReference type="Gene3D" id="3.40.630.30">
    <property type="match status" value="1"/>
</dbReference>
<dbReference type="PANTHER" id="PTHR43877">
    <property type="entry name" value="AMINOALKYLPHOSPHONATE N-ACETYLTRANSFERASE-RELATED-RELATED"/>
    <property type="match status" value="1"/>
</dbReference>
<evidence type="ECO:0000256" key="2">
    <source>
        <dbReference type="ARBA" id="ARBA00023315"/>
    </source>
</evidence>
<keyword evidence="2" id="KW-0012">Acyltransferase</keyword>
<sequence length="126" mass="13728">MVALIGELEFSVDAAGVAARLHSLAECGEPVLLAETGGEVVGLLDWHVMTTIHRPHPVGRLVALVVAKGHRGRGIGKALVAEAERRMRARGCEKMEVTSNMQLIRAHEFYEGLGLERSSFRFAKNL</sequence>
<protein>
    <submittedName>
        <fullName evidence="4">GNAT family N-acetyltransferase</fullName>
    </submittedName>
</protein>
<organism evidence="4 5">
    <name type="scientific">Sphingomonas alba</name>
    <dbReference type="NCBI Taxonomy" id="2908208"/>
    <lineage>
        <taxon>Bacteria</taxon>
        <taxon>Pseudomonadati</taxon>
        <taxon>Pseudomonadota</taxon>
        <taxon>Alphaproteobacteria</taxon>
        <taxon>Sphingomonadales</taxon>
        <taxon>Sphingomonadaceae</taxon>
        <taxon>Sphingomonas</taxon>
    </lineage>
</organism>
<evidence type="ECO:0000256" key="1">
    <source>
        <dbReference type="ARBA" id="ARBA00022679"/>
    </source>
</evidence>
<dbReference type="RefSeq" id="WP_249849084.1">
    <property type="nucleotide sequence ID" value="NZ_JAMGBD010000002.1"/>
</dbReference>
<name>A0ABT0RQ56_9SPHN</name>
<dbReference type="Proteomes" id="UP001165363">
    <property type="component" value="Unassembled WGS sequence"/>
</dbReference>
<feature type="domain" description="N-acetyltransferase" evidence="3">
    <location>
        <begin position="1"/>
        <end position="126"/>
    </location>
</feature>
<dbReference type="EMBL" id="JAMGBD010000002">
    <property type="protein sequence ID" value="MCL6684688.1"/>
    <property type="molecule type" value="Genomic_DNA"/>
</dbReference>
<dbReference type="InterPro" id="IPR016181">
    <property type="entry name" value="Acyl_CoA_acyltransferase"/>
</dbReference>
<reference evidence="4" key="1">
    <citation type="submission" date="2022-05" db="EMBL/GenBank/DDBJ databases">
        <authorList>
            <person name="Jo J.-H."/>
            <person name="Im W.-T."/>
        </authorList>
    </citation>
    <scope>NUCLEOTIDE SEQUENCE</scope>
    <source>
        <strain evidence="4">SE158</strain>
    </source>
</reference>
<dbReference type="Pfam" id="PF00583">
    <property type="entry name" value="Acetyltransf_1"/>
    <property type="match status" value="1"/>
</dbReference>
<keyword evidence="1" id="KW-0808">Transferase</keyword>